<dbReference type="Proteomes" id="UP001151760">
    <property type="component" value="Unassembled WGS sequence"/>
</dbReference>
<gene>
    <name evidence="1" type="ORF">Tco_0800981</name>
</gene>
<dbReference type="EMBL" id="BQNB010011699">
    <property type="protein sequence ID" value="GJS94013.1"/>
    <property type="molecule type" value="Genomic_DNA"/>
</dbReference>
<reference evidence="1" key="1">
    <citation type="journal article" date="2022" name="Int. J. Mol. Sci.">
        <title>Draft Genome of Tanacetum Coccineum: Genomic Comparison of Closely Related Tanacetum-Family Plants.</title>
        <authorList>
            <person name="Yamashiro T."/>
            <person name="Shiraishi A."/>
            <person name="Nakayama K."/>
            <person name="Satake H."/>
        </authorList>
    </citation>
    <scope>NUCLEOTIDE SEQUENCE</scope>
</reference>
<evidence type="ECO:0000313" key="1">
    <source>
        <dbReference type="EMBL" id="GJS94013.1"/>
    </source>
</evidence>
<name>A0ABQ4ZZ34_9ASTR</name>
<reference evidence="1" key="2">
    <citation type="submission" date="2022-01" db="EMBL/GenBank/DDBJ databases">
        <authorList>
            <person name="Yamashiro T."/>
            <person name="Shiraishi A."/>
            <person name="Satake H."/>
            <person name="Nakayama K."/>
        </authorList>
    </citation>
    <scope>NUCLEOTIDE SEQUENCE</scope>
</reference>
<proteinExistence type="predicted"/>
<accession>A0ABQ4ZZ34</accession>
<keyword evidence="2" id="KW-1185">Reference proteome</keyword>
<sequence length="157" mass="17971">MCLISTDFSEQFQSGFGFSFGYGFLGYKIKQLVMNKMEQPTLPLSGKAKYLTSLYVSGKEAPQEEIKEKIRAALKPVKNFFYRSSEHNAFTVDKGHEEKEEYTSPPAGTTIVFCHGTGNKSRFLPWRRKTLWEPPPSRQMSTSMSPEIIMCFEFRVA</sequence>
<comment type="caution">
    <text evidence="1">The sequence shown here is derived from an EMBL/GenBank/DDBJ whole genome shotgun (WGS) entry which is preliminary data.</text>
</comment>
<protein>
    <submittedName>
        <fullName evidence="1">Uncharacterized protein</fullName>
    </submittedName>
</protein>
<evidence type="ECO:0000313" key="2">
    <source>
        <dbReference type="Proteomes" id="UP001151760"/>
    </source>
</evidence>
<organism evidence="1 2">
    <name type="scientific">Tanacetum coccineum</name>
    <dbReference type="NCBI Taxonomy" id="301880"/>
    <lineage>
        <taxon>Eukaryota</taxon>
        <taxon>Viridiplantae</taxon>
        <taxon>Streptophyta</taxon>
        <taxon>Embryophyta</taxon>
        <taxon>Tracheophyta</taxon>
        <taxon>Spermatophyta</taxon>
        <taxon>Magnoliopsida</taxon>
        <taxon>eudicotyledons</taxon>
        <taxon>Gunneridae</taxon>
        <taxon>Pentapetalae</taxon>
        <taxon>asterids</taxon>
        <taxon>campanulids</taxon>
        <taxon>Asterales</taxon>
        <taxon>Asteraceae</taxon>
        <taxon>Asteroideae</taxon>
        <taxon>Anthemideae</taxon>
        <taxon>Anthemidinae</taxon>
        <taxon>Tanacetum</taxon>
    </lineage>
</organism>